<accession>A0A4Y2WWL9</accession>
<comment type="caution">
    <text evidence="1">The sequence shown here is derived from an EMBL/GenBank/DDBJ whole genome shotgun (WGS) entry which is preliminary data.</text>
</comment>
<protein>
    <submittedName>
        <fullName evidence="1">Uncharacterized protein</fullName>
    </submittedName>
</protein>
<dbReference type="Proteomes" id="UP000499080">
    <property type="component" value="Unassembled WGS sequence"/>
</dbReference>
<name>A0A4Y2WWL9_ARAVE</name>
<organism evidence="1 2">
    <name type="scientific">Araneus ventricosus</name>
    <name type="common">Orbweaver spider</name>
    <name type="synonym">Epeira ventricosa</name>
    <dbReference type="NCBI Taxonomy" id="182803"/>
    <lineage>
        <taxon>Eukaryota</taxon>
        <taxon>Metazoa</taxon>
        <taxon>Ecdysozoa</taxon>
        <taxon>Arthropoda</taxon>
        <taxon>Chelicerata</taxon>
        <taxon>Arachnida</taxon>
        <taxon>Araneae</taxon>
        <taxon>Araneomorphae</taxon>
        <taxon>Entelegynae</taxon>
        <taxon>Araneoidea</taxon>
        <taxon>Araneidae</taxon>
        <taxon>Araneus</taxon>
    </lineage>
</organism>
<reference evidence="1 2" key="1">
    <citation type="journal article" date="2019" name="Sci. Rep.">
        <title>Orb-weaving spider Araneus ventricosus genome elucidates the spidroin gene catalogue.</title>
        <authorList>
            <person name="Kono N."/>
            <person name="Nakamura H."/>
            <person name="Ohtoshi R."/>
            <person name="Moran D.A.P."/>
            <person name="Shinohara A."/>
            <person name="Yoshida Y."/>
            <person name="Fujiwara M."/>
            <person name="Mori M."/>
            <person name="Tomita M."/>
            <person name="Arakawa K."/>
        </authorList>
    </citation>
    <scope>NUCLEOTIDE SEQUENCE [LARGE SCALE GENOMIC DNA]</scope>
</reference>
<keyword evidence="2" id="KW-1185">Reference proteome</keyword>
<dbReference type="AlphaFoldDB" id="A0A4Y2WWL9"/>
<feature type="non-terminal residue" evidence="1">
    <location>
        <position position="60"/>
    </location>
</feature>
<proteinExistence type="predicted"/>
<evidence type="ECO:0000313" key="1">
    <source>
        <dbReference type="EMBL" id="GBO40392.1"/>
    </source>
</evidence>
<sequence>MKLKCIIILHEFYDRLERATKLSDVFAPTQFPEKSRVPCLSAANRRGQCIWWSLRRRLPG</sequence>
<dbReference type="EMBL" id="BGPR01065615">
    <property type="protein sequence ID" value="GBO40392.1"/>
    <property type="molecule type" value="Genomic_DNA"/>
</dbReference>
<gene>
    <name evidence="1" type="ORF">AVEN_203304_1</name>
</gene>
<evidence type="ECO:0000313" key="2">
    <source>
        <dbReference type="Proteomes" id="UP000499080"/>
    </source>
</evidence>